<gene>
    <name evidence="1" type="ORF">SERLA73DRAFT_74474</name>
</gene>
<evidence type="ECO:0000313" key="1">
    <source>
        <dbReference type="EMBL" id="EGN98245.1"/>
    </source>
</evidence>
<name>F8PZC3_SERL3</name>
<dbReference type="OMA" id="FMAHETY"/>
<dbReference type="eggNOG" id="ENOG502RD5E">
    <property type="taxonomic scope" value="Eukaryota"/>
</dbReference>
<dbReference type="HOGENOM" id="CLU_081631_3_2_1"/>
<dbReference type="OrthoDB" id="3830579at2759"/>
<reference evidence="2" key="1">
    <citation type="journal article" date="2011" name="Science">
        <title>The plant cell wall-decomposing machinery underlies the functional diversity of forest fungi.</title>
        <authorList>
            <person name="Eastwood D.C."/>
            <person name="Floudas D."/>
            <person name="Binder M."/>
            <person name="Majcherczyk A."/>
            <person name="Schneider P."/>
            <person name="Aerts A."/>
            <person name="Asiegbu F.O."/>
            <person name="Baker S.E."/>
            <person name="Barry K."/>
            <person name="Bendiksby M."/>
            <person name="Blumentritt M."/>
            <person name="Coutinho P.M."/>
            <person name="Cullen D."/>
            <person name="de Vries R.P."/>
            <person name="Gathman A."/>
            <person name="Goodell B."/>
            <person name="Henrissat B."/>
            <person name="Ihrmark K."/>
            <person name="Kauserud H."/>
            <person name="Kohler A."/>
            <person name="LaButti K."/>
            <person name="Lapidus A."/>
            <person name="Lavin J.L."/>
            <person name="Lee Y.-H."/>
            <person name="Lindquist E."/>
            <person name="Lilly W."/>
            <person name="Lucas S."/>
            <person name="Morin E."/>
            <person name="Murat C."/>
            <person name="Oguiza J.A."/>
            <person name="Park J."/>
            <person name="Pisabarro A.G."/>
            <person name="Riley R."/>
            <person name="Rosling A."/>
            <person name="Salamov A."/>
            <person name="Schmidt O."/>
            <person name="Schmutz J."/>
            <person name="Skrede I."/>
            <person name="Stenlid J."/>
            <person name="Wiebenga A."/>
            <person name="Xie X."/>
            <person name="Kuees U."/>
            <person name="Hibbett D.S."/>
            <person name="Hoffmeister D."/>
            <person name="Hoegberg N."/>
            <person name="Martin F."/>
            <person name="Grigoriev I.V."/>
            <person name="Watkinson S.C."/>
        </authorList>
    </citation>
    <scope>NUCLEOTIDE SEQUENCE [LARGE SCALE GENOMIC DNA]</scope>
    <source>
        <strain evidence="2">strain S7.3</strain>
    </source>
</reference>
<organism evidence="2">
    <name type="scientific">Serpula lacrymans var. lacrymans (strain S7.3)</name>
    <name type="common">Dry rot fungus</name>
    <dbReference type="NCBI Taxonomy" id="936435"/>
    <lineage>
        <taxon>Eukaryota</taxon>
        <taxon>Fungi</taxon>
        <taxon>Dikarya</taxon>
        <taxon>Basidiomycota</taxon>
        <taxon>Agaricomycotina</taxon>
        <taxon>Agaricomycetes</taxon>
        <taxon>Agaricomycetidae</taxon>
        <taxon>Boletales</taxon>
        <taxon>Coniophorineae</taxon>
        <taxon>Serpulaceae</taxon>
        <taxon>Serpula</taxon>
    </lineage>
</organism>
<dbReference type="Proteomes" id="UP000008063">
    <property type="component" value="Unassembled WGS sequence"/>
</dbReference>
<protein>
    <recommendedName>
        <fullName evidence="3">ABM domain-containing protein</fullName>
    </recommendedName>
</protein>
<accession>F8PZC3</accession>
<dbReference type="InParanoid" id="F8PZC3"/>
<evidence type="ECO:0008006" key="3">
    <source>
        <dbReference type="Google" id="ProtNLM"/>
    </source>
</evidence>
<proteinExistence type="predicted"/>
<dbReference type="EMBL" id="GL945481">
    <property type="protein sequence ID" value="EGN98245.1"/>
    <property type="molecule type" value="Genomic_DNA"/>
</dbReference>
<dbReference type="Gene3D" id="3.30.70.100">
    <property type="match status" value="1"/>
</dbReference>
<dbReference type="AlphaFoldDB" id="F8PZC3"/>
<evidence type="ECO:0000313" key="2">
    <source>
        <dbReference type="Proteomes" id="UP000008063"/>
    </source>
</evidence>
<sequence>MSFPVPEIAVFKASDAYKADPSSLHGLFDTLATTEGMSGTYYGFETEDPSNLFTVHGITTFLVISSPFLIWSSIPVWDTKEASLAFRNRKDFDDVVAASLPAFGSQPDVSHVQFTSDVIRPLAAPATEFVTFTLKEGQSVENLLPLVKQLYEGVAITPTAHGSSWGPVIGKPDVYYGILGWDTVQAHWDAVSAGPLKVIIDNVKEIAAISLVHALLKKYTK</sequence>
<keyword evidence="2" id="KW-1185">Reference proteome</keyword>
<dbReference type="STRING" id="936435.F8PZC3"/>